<proteinExistence type="predicted"/>
<reference evidence="2" key="1">
    <citation type="submission" date="2019-09" db="EMBL/GenBank/DDBJ databases">
        <title>Comparative Genomics of Leptospira interrogans Reveals Genome Plasticity - A Common Adaptive Strategy for Survival in Various Hosts.</title>
        <authorList>
            <person name="Ramli S.R."/>
            <person name="Bunk B."/>
            <person name="Goris M."/>
            <person name="Bhuju S."/>
            <person name="Jarek M."/>
            <person name="Sproer C."/>
            <person name="Mustakim S."/>
            <person name="Strommenger B."/>
            <person name="Pessler F."/>
        </authorList>
    </citation>
    <scope>NUCLEOTIDE SEQUENCE</scope>
    <source>
        <strain evidence="2">782</strain>
        <plasmid evidence="2">p2</plasmid>
    </source>
</reference>
<dbReference type="AlphaFoldDB" id="A0AAP9WIN5"/>
<evidence type="ECO:0000313" key="3">
    <source>
        <dbReference type="Proteomes" id="UP000663124"/>
    </source>
</evidence>
<evidence type="ECO:0000313" key="2">
    <source>
        <dbReference type="EMBL" id="QOI45049.1"/>
    </source>
</evidence>
<dbReference type="Pfam" id="PF13435">
    <property type="entry name" value="Cytochrome_C554"/>
    <property type="match status" value="1"/>
</dbReference>
<dbReference type="EMBL" id="CP043887">
    <property type="protein sequence ID" value="QOI45049.1"/>
    <property type="molecule type" value="Genomic_DNA"/>
</dbReference>
<organism evidence="2 3">
    <name type="scientific">Leptospira interrogans serovar Canicola</name>
    <dbReference type="NCBI Taxonomy" id="211880"/>
    <lineage>
        <taxon>Bacteria</taxon>
        <taxon>Pseudomonadati</taxon>
        <taxon>Spirochaetota</taxon>
        <taxon>Spirochaetia</taxon>
        <taxon>Leptospirales</taxon>
        <taxon>Leptospiraceae</taxon>
        <taxon>Leptospira</taxon>
    </lineage>
</organism>
<dbReference type="Gene3D" id="1.10.1130.10">
    <property type="entry name" value="Flavocytochrome C3, Chain A"/>
    <property type="match status" value="1"/>
</dbReference>
<geneLocation type="plasmid" evidence="2 3">
    <name>p2</name>
</geneLocation>
<dbReference type="InterPro" id="IPR023155">
    <property type="entry name" value="Cyt_c-552/4"/>
</dbReference>
<accession>A0AAP9WIN5</accession>
<sequence>MRIIILLSLILLFHCSEDKSLAKIFRFSNGIHPIYFDQQSDLAKNLKNNTTFKGSESCKSCHKIIFENWQKSMHRQSFTNSFYQESHAKEPMSWCLNCHSPLLSKGENEKDHRKRILKEEGVSCIVCHVREGKILVAKKPEFNSLVHEYLETPILKSSEFCASCHQFNFPANKSLTEAMHKEFKYSNLPMQNTYNEWKQSIWDDKKNCQSCHLFPKTKRSHSFPGGHDLNYLSDAFNVQLQRISQREFVLIVSLNKTGHAFPTGDLFRALRIHVLNDKDQLIKEWTLKKTYTLSLDKSPESSPKSLINDFVFQPQADKKRPSAQQFHFTLTKESTFLKYRLYIDYLNGFSHAFGKIPLENSILLFKKGMLEVVPVEADQG</sequence>
<feature type="domain" description="Cytochrome c-552/4" evidence="1">
    <location>
        <begin position="57"/>
        <end position="128"/>
    </location>
</feature>
<gene>
    <name evidence="2" type="ORF">Lepto782_22955</name>
</gene>
<dbReference type="RefSeq" id="WP_192505739.1">
    <property type="nucleotide sequence ID" value="NZ_CP043887.1"/>
</dbReference>
<dbReference type="Proteomes" id="UP000663124">
    <property type="component" value="Plasmid p2"/>
</dbReference>
<keyword evidence="2" id="KW-0614">Plasmid</keyword>
<evidence type="ECO:0000259" key="1">
    <source>
        <dbReference type="Pfam" id="PF13435"/>
    </source>
</evidence>
<protein>
    <submittedName>
        <fullName evidence="2">Cytochrome c554 and C-prime</fullName>
    </submittedName>
</protein>
<dbReference type="InterPro" id="IPR036280">
    <property type="entry name" value="Multihaem_cyt_sf"/>
</dbReference>
<name>A0AAP9WIN5_LEPIR</name>
<dbReference type="SUPFAM" id="SSF48695">
    <property type="entry name" value="Multiheme cytochromes"/>
    <property type="match status" value="1"/>
</dbReference>